<sequence length="225" mass="24765">MENKPLVGRCVIWPGGMCVGGNCGGISRSLPLFWCGRPPVPLCQDCHAKWFKLQPSCFCFILPLTPSLTTFTIHSFNIVVRHSPQLGKCRRHNAMLRFVPSHTTNSQVRVALNNSFRTNRLILGSTCLSLSSRTPSASLKTMAPSILALAASAGSNVLGNERTLQKLQGAQLFVGSGVAFLWSMRRWQVKKVDISEGRRRLQGKRGGWSEGEGRRDAERSCGHDS</sequence>
<protein>
    <submittedName>
        <fullName evidence="2">Uncharacterized protein</fullName>
    </submittedName>
</protein>
<dbReference type="Proteomes" id="UP000019335">
    <property type="component" value="Chromosome 18"/>
</dbReference>
<comment type="caution">
    <text evidence="2">The sequence shown here is derived from an EMBL/GenBank/DDBJ whole genome shotgun (WGS) entry which is preliminary data.</text>
</comment>
<dbReference type="AlphaFoldDB" id="W7T7S9"/>
<name>W7T7S9_9STRA</name>
<organism evidence="2 3">
    <name type="scientific">Nannochloropsis gaditana</name>
    <dbReference type="NCBI Taxonomy" id="72520"/>
    <lineage>
        <taxon>Eukaryota</taxon>
        <taxon>Sar</taxon>
        <taxon>Stramenopiles</taxon>
        <taxon>Ochrophyta</taxon>
        <taxon>Eustigmatophyceae</taxon>
        <taxon>Eustigmatales</taxon>
        <taxon>Monodopsidaceae</taxon>
        <taxon>Nannochloropsis</taxon>
    </lineage>
</organism>
<dbReference type="EMBL" id="AZIL01001882">
    <property type="protein sequence ID" value="EWM23060.1"/>
    <property type="molecule type" value="Genomic_DNA"/>
</dbReference>
<proteinExistence type="predicted"/>
<keyword evidence="3" id="KW-1185">Reference proteome</keyword>
<evidence type="ECO:0000256" key="1">
    <source>
        <dbReference type="SAM" id="MobiDB-lite"/>
    </source>
</evidence>
<accession>W7T7S9</accession>
<gene>
    <name evidence="2" type="ORF">Naga_100847g4</name>
</gene>
<feature type="compositionally biased region" description="Basic and acidic residues" evidence="1">
    <location>
        <begin position="211"/>
        <end position="225"/>
    </location>
</feature>
<feature type="region of interest" description="Disordered" evidence="1">
    <location>
        <begin position="200"/>
        <end position="225"/>
    </location>
</feature>
<evidence type="ECO:0000313" key="2">
    <source>
        <dbReference type="EMBL" id="EWM23060.1"/>
    </source>
</evidence>
<reference evidence="2 3" key="1">
    <citation type="journal article" date="2014" name="Mol. Plant">
        <title>Chromosome Scale Genome Assembly and Transcriptome Profiling of Nannochloropsis gaditana in Nitrogen Depletion.</title>
        <authorList>
            <person name="Corteggiani Carpinelli E."/>
            <person name="Telatin A."/>
            <person name="Vitulo N."/>
            <person name="Forcato C."/>
            <person name="D'Angelo M."/>
            <person name="Schiavon R."/>
            <person name="Vezzi A."/>
            <person name="Giacometti G.M."/>
            <person name="Morosinotto T."/>
            <person name="Valle G."/>
        </authorList>
    </citation>
    <scope>NUCLEOTIDE SEQUENCE [LARGE SCALE GENOMIC DNA]</scope>
    <source>
        <strain evidence="2 3">B-31</strain>
    </source>
</reference>
<evidence type="ECO:0000313" key="3">
    <source>
        <dbReference type="Proteomes" id="UP000019335"/>
    </source>
</evidence>